<evidence type="ECO:0000313" key="2">
    <source>
        <dbReference type="Proteomes" id="UP000694892"/>
    </source>
</evidence>
<organism evidence="1 2">
    <name type="scientific">Xenopus laevis</name>
    <name type="common">African clawed frog</name>
    <dbReference type="NCBI Taxonomy" id="8355"/>
    <lineage>
        <taxon>Eukaryota</taxon>
        <taxon>Metazoa</taxon>
        <taxon>Chordata</taxon>
        <taxon>Craniata</taxon>
        <taxon>Vertebrata</taxon>
        <taxon>Euteleostomi</taxon>
        <taxon>Amphibia</taxon>
        <taxon>Batrachia</taxon>
        <taxon>Anura</taxon>
        <taxon>Pipoidea</taxon>
        <taxon>Pipidae</taxon>
        <taxon>Xenopodinae</taxon>
        <taxon>Xenopus</taxon>
        <taxon>Xenopus</taxon>
    </lineage>
</organism>
<dbReference type="AlphaFoldDB" id="A0A974BSK1"/>
<sequence>MVTRTNWQAPGRTVTPAVRGEPWAEERGTTCRFLKAQRKQEQVESVPYSSGGQNTNQTSFNFTGHNDYCGQQYVYRDDQKKVGGYLHIPWTILTLD</sequence>
<reference evidence="2" key="1">
    <citation type="journal article" date="2016" name="Nature">
        <title>Genome evolution in the allotetraploid frog Xenopus laevis.</title>
        <authorList>
            <person name="Session A.M."/>
            <person name="Uno Y."/>
            <person name="Kwon T."/>
            <person name="Chapman J.A."/>
            <person name="Toyoda A."/>
            <person name="Takahashi S."/>
            <person name="Fukui A."/>
            <person name="Hikosaka A."/>
            <person name="Suzuki A."/>
            <person name="Kondo M."/>
            <person name="van Heeringen S.J."/>
            <person name="Quigley I."/>
            <person name="Heinz S."/>
            <person name="Ogino H."/>
            <person name="Ochi H."/>
            <person name="Hellsten U."/>
            <person name="Lyons J.B."/>
            <person name="Simakov O."/>
            <person name="Putnam N."/>
            <person name="Stites J."/>
            <person name="Kuroki Y."/>
            <person name="Tanaka T."/>
            <person name="Michiue T."/>
            <person name="Watanabe M."/>
            <person name="Bogdanovic O."/>
            <person name="Lister R."/>
            <person name="Georgiou G."/>
            <person name="Paranjpe S.S."/>
            <person name="van Kruijsbergen I."/>
            <person name="Shu S."/>
            <person name="Carlson J."/>
            <person name="Kinoshita T."/>
            <person name="Ohta Y."/>
            <person name="Mawaribuchi S."/>
            <person name="Jenkins J."/>
            <person name="Grimwood J."/>
            <person name="Schmutz J."/>
            <person name="Mitros T."/>
            <person name="Mozaffari S.V."/>
            <person name="Suzuki Y."/>
            <person name="Haramoto Y."/>
            <person name="Yamamoto T.S."/>
            <person name="Takagi C."/>
            <person name="Heald R."/>
            <person name="Miller K."/>
            <person name="Haudenschild C."/>
            <person name="Kitzman J."/>
            <person name="Nakayama T."/>
            <person name="Izutsu Y."/>
            <person name="Robert J."/>
            <person name="Fortriede J."/>
            <person name="Burns K."/>
            <person name="Lotay V."/>
            <person name="Karimi K."/>
            <person name="Yasuoka Y."/>
            <person name="Dichmann D.S."/>
            <person name="Flajnik M.F."/>
            <person name="Houston D.W."/>
            <person name="Shendure J."/>
            <person name="DuPasquier L."/>
            <person name="Vize P.D."/>
            <person name="Zorn A.M."/>
            <person name="Ito M."/>
            <person name="Marcotte E.M."/>
            <person name="Wallingford J.B."/>
            <person name="Ito Y."/>
            <person name="Asashima M."/>
            <person name="Ueno N."/>
            <person name="Matsuda Y."/>
            <person name="Veenstra G.J."/>
            <person name="Fujiyama A."/>
            <person name="Harland R.M."/>
            <person name="Taira M."/>
            <person name="Rokhsar D.S."/>
        </authorList>
    </citation>
    <scope>NUCLEOTIDE SEQUENCE [LARGE SCALE GENOMIC DNA]</scope>
    <source>
        <strain evidence="2">J</strain>
    </source>
</reference>
<dbReference type="Proteomes" id="UP000694892">
    <property type="component" value="Chromosome 9_10S"/>
</dbReference>
<accession>A0A974BSK1</accession>
<dbReference type="EMBL" id="CM004483">
    <property type="protein sequence ID" value="OCT59820.1"/>
    <property type="molecule type" value="Genomic_DNA"/>
</dbReference>
<gene>
    <name evidence="1" type="ORF">XELAEV_18045838mg</name>
</gene>
<proteinExistence type="predicted"/>
<evidence type="ECO:0000313" key="1">
    <source>
        <dbReference type="EMBL" id="OCT59820.1"/>
    </source>
</evidence>
<protein>
    <submittedName>
        <fullName evidence="1">Uncharacterized protein</fullName>
    </submittedName>
</protein>
<name>A0A974BSK1_XENLA</name>